<gene>
    <name evidence="2" type="ORF">CYCCA115_LOCUS4886</name>
</gene>
<dbReference type="Proteomes" id="UP001295423">
    <property type="component" value="Unassembled WGS sequence"/>
</dbReference>
<organism evidence="2 3">
    <name type="scientific">Cylindrotheca closterium</name>
    <dbReference type="NCBI Taxonomy" id="2856"/>
    <lineage>
        <taxon>Eukaryota</taxon>
        <taxon>Sar</taxon>
        <taxon>Stramenopiles</taxon>
        <taxon>Ochrophyta</taxon>
        <taxon>Bacillariophyta</taxon>
        <taxon>Bacillariophyceae</taxon>
        <taxon>Bacillariophycidae</taxon>
        <taxon>Bacillariales</taxon>
        <taxon>Bacillariaceae</taxon>
        <taxon>Cylindrotheca</taxon>
    </lineage>
</organism>
<evidence type="ECO:0000256" key="1">
    <source>
        <dbReference type="SAM" id="MobiDB-lite"/>
    </source>
</evidence>
<reference evidence="2" key="1">
    <citation type="submission" date="2023-08" db="EMBL/GenBank/DDBJ databases">
        <authorList>
            <person name="Audoor S."/>
            <person name="Bilcke G."/>
        </authorList>
    </citation>
    <scope>NUCLEOTIDE SEQUENCE</scope>
</reference>
<feature type="region of interest" description="Disordered" evidence="1">
    <location>
        <begin position="1"/>
        <end position="20"/>
    </location>
</feature>
<dbReference type="AlphaFoldDB" id="A0AAD2CL41"/>
<proteinExistence type="predicted"/>
<evidence type="ECO:0000313" key="2">
    <source>
        <dbReference type="EMBL" id="CAJ1935739.1"/>
    </source>
</evidence>
<accession>A0AAD2CL41</accession>
<dbReference type="EMBL" id="CAKOGP040000502">
    <property type="protein sequence ID" value="CAJ1935739.1"/>
    <property type="molecule type" value="Genomic_DNA"/>
</dbReference>
<evidence type="ECO:0000313" key="3">
    <source>
        <dbReference type="Proteomes" id="UP001295423"/>
    </source>
</evidence>
<protein>
    <submittedName>
        <fullName evidence="2">Uncharacterized protein</fullName>
    </submittedName>
</protein>
<comment type="caution">
    <text evidence="2">The sequence shown here is derived from an EMBL/GenBank/DDBJ whole genome shotgun (WGS) entry which is preliminary data.</text>
</comment>
<name>A0AAD2CL41_9STRA</name>
<keyword evidence="3" id="KW-1185">Reference proteome</keyword>
<sequence length="403" mass="46095">MEEASSTENGENKRQKGSDIPLLYFARSNNELTPAEKLAKRNLKKILKQKQRIRKYEIRYQQAAGRGDMDVAERAEKELEDYYNRLSKDPESIMHQSGFQRINLQQSEYAQPEQEPLHIQEGRRWMWRIWNQLILQIKDPASTKRDQTVIAQELLMNMTKGTQTESMFDNDQALLGYTRQKFNERAMLAYTSLDRARKYSALLDRLMKTRQISSIGCGPGCEVIGALCFLILGENPQDVQLLEKANSGPSSTAVLDRIVLMDYVMPQWKRLVVDSLVPLISPHFVSQVSSHSADVRLPLGQGMNKSLGENDVDFAGLDLVMVSYLLTETRGKWKEFFGDILKKLKSGTLILLSEPTAWQLHSFLEHYAKYIASHQWLDSSQDEPELQPLEARMGPAVVLITVK</sequence>